<dbReference type="Proteomes" id="UP000266673">
    <property type="component" value="Unassembled WGS sequence"/>
</dbReference>
<feature type="non-terminal residue" evidence="1">
    <location>
        <position position="52"/>
    </location>
</feature>
<name>A0A397UNH8_9GLOM</name>
<accession>A0A397UNH8</accession>
<proteinExistence type="predicted"/>
<sequence length="52" mass="5607">TNNTSYMSGDKKGAVALFNKKTNGNSLRIGCGLHIIQIIMNHLEQEAFGALS</sequence>
<protein>
    <submittedName>
        <fullName evidence="1">Uncharacterized protein</fullName>
    </submittedName>
</protein>
<dbReference type="EMBL" id="QKWP01001096">
    <property type="protein sequence ID" value="RIB11790.1"/>
    <property type="molecule type" value="Genomic_DNA"/>
</dbReference>
<feature type="non-terminal residue" evidence="1">
    <location>
        <position position="1"/>
    </location>
</feature>
<organism evidence="1 2">
    <name type="scientific">Gigaspora rosea</name>
    <dbReference type="NCBI Taxonomy" id="44941"/>
    <lineage>
        <taxon>Eukaryota</taxon>
        <taxon>Fungi</taxon>
        <taxon>Fungi incertae sedis</taxon>
        <taxon>Mucoromycota</taxon>
        <taxon>Glomeromycotina</taxon>
        <taxon>Glomeromycetes</taxon>
        <taxon>Diversisporales</taxon>
        <taxon>Gigasporaceae</taxon>
        <taxon>Gigaspora</taxon>
    </lineage>
</organism>
<gene>
    <name evidence="1" type="ORF">C2G38_2102710</name>
</gene>
<dbReference type="OrthoDB" id="2397850at2759"/>
<evidence type="ECO:0000313" key="1">
    <source>
        <dbReference type="EMBL" id="RIB11790.1"/>
    </source>
</evidence>
<comment type="caution">
    <text evidence="1">The sequence shown here is derived from an EMBL/GenBank/DDBJ whole genome shotgun (WGS) entry which is preliminary data.</text>
</comment>
<evidence type="ECO:0000313" key="2">
    <source>
        <dbReference type="Proteomes" id="UP000266673"/>
    </source>
</evidence>
<keyword evidence="2" id="KW-1185">Reference proteome</keyword>
<reference evidence="1 2" key="1">
    <citation type="submission" date="2018-06" db="EMBL/GenBank/DDBJ databases">
        <title>Comparative genomics reveals the genomic features of Rhizophagus irregularis, R. cerebriforme, R. diaphanum and Gigaspora rosea, and their symbiotic lifestyle signature.</title>
        <authorList>
            <person name="Morin E."/>
            <person name="San Clemente H."/>
            <person name="Chen E.C.H."/>
            <person name="De La Providencia I."/>
            <person name="Hainaut M."/>
            <person name="Kuo A."/>
            <person name="Kohler A."/>
            <person name="Murat C."/>
            <person name="Tang N."/>
            <person name="Roy S."/>
            <person name="Loubradou J."/>
            <person name="Henrissat B."/>
            <person name="Grigoriev I.V."/>
            <person name="Corradi N."/>
            <person name="Roux C."/>
            <person name="Martin F.M."/>
        </authorList>
    </citation>
    <scope>NUCLEOTIDE SEQUENCE [LARGE SCALE GENOMIC DNA]</scope>
    <source>
        <strain evidence="1 2">DAOM 194757</strain>
    </source>
</reference>
<dbReference type="AlphaFoldDB" id="A0A397UNH8"/>